<feature type="compositionally biased region" description="Basic and acidic residues" evidence="1">
    <location>
        <begin position="83"/>
        <end position="94"/>
    </location>
</feature>
<evidence type="ECO:0000313" key="3">
    <source>
        <dbReference type="Proteomes" id="UP000625711"/>
    </source>
</evidence>
<sequence length="118" mass="13520">MTLSETYRGPTPERAVYVEMPCVQDYPPYSSDSDLETIERIFHCPRERSSNGFSSRYIRSKRQVEKSLSNRALSERSPTSDDALLRRATFESRHRNNGGGPSVGSRKYHFDKGSRTVK</sequence>
<comment type="caution">
    <text evidence="2">The sequence shown here is derived from an EMBL/GenBank/DDBJ whole genome shotgun (WGS) entry which is preliminary data.</text>
</comment>
<dbReference type="EMBL" id="JAACXV010000162">
    <property type="protein sequence ID" value="KAF7282646.1"/>
    <property type="molecule type" value="Genomic_DNA"/>
</dbReference>
<keyword evidence="3" id="KW-1185">Reference proteome</keyword>
<accession>A0A834MHP3</accession>
<gene>
    <name evidence="2" type="ORF">GWI33_002241</name>
</gene>
<proteinExistence type="predicted"/>
<name>A0A834MHP3_RHYFE</name>
<evidence type="ECO:0000313" key="2">
    <source>
        <dbReference type="EMBL" id="KAF7282646.1"/>
    </source>
</evidence>
<dbReference type="AlphaFoldDB" id="A0A834MHP3"/>
<protein>
    <submittedName>
        <fullName evidence="2">Uncharacterized protein</fullName>
    </submittedName>
</protein>
<feature type="compositionally biased region" description="Basic and acidic residues" evidence="1">
    <location>
        <begin position="108"/>
        <end position="118"/>
    </location>
</feature>
<reference evidence="2" key="1">
    <citation type="submission" date="2020-08" db="EMBL/GenBank/DDBJ databases">
        <title>Genome sequencing and assembly of the red palm weevil Rhynchophorus ferrugineus.</title>
        <authorList>
            <person name="Dias G.B."/>
            <person name="Bergman C.M."/>
            <person name="Manee M."/>
        </authorList>
    </citation>
    <scope>NUCLEOTIDE SEQUENCE</scope>
    <source>
        <strain evidence="2">AA-2017</strain>
        <tissue evidence="2">Whole larva</tissue>
    </source>
</reference>
<dbReference type="Proteomes" id="UP000625711">
    <property type="component" value="Unassembled WGS sequence"/>
</dbReference>
<feature type="region of interest" description="Disordered" evidence="1">
    <location>
        <begin position="63"/>
        <end position="118"/>
    </location>
</feature>
<organism evidence="2 3">
    <name type="scientific">Rhynchophorus ferrugineus</name>
    <name type="common">Red palm weevil</name>
    <name type="synonym">Curculio ferrugineus</name>
    <dbReference type="NCBI Taxonomy" id="354439"/>
    <lineage>
        <taxon>Eukaryota</taxon>
        <taxon>Metazoa</taxon>
        <taxon>Ecdysozoa</taxon>
        <taxon>Arthropoda</taxon>
        <taxon>Hexapoda</taxon>
        <taxon>Insecta</taxon>
        <taxon>Pterygota</taxon>
        <taxon>Neoptera</taxon>
        <taxon>Endopterygota</taxon>
        <taxon>Coleoptera</taxon>
        <taxon>Polyphaga</taxon>
        <taxon>Cucujiformia</taxon>
        <taxon>Curculionidae</taxon>
        <taxon>Dryophthorinae</taxon>
        <taxon>Rhynchophorus</taxon>
    </lineage>
</organism>
<evidence type="ECO:0000256" key="1">
    <source>
        <dbReference type="SAM" id="MobiDB-lite"/>
    </source>
</evidence>